<dbReference type="PANTHER" id="PTHR19338:SF58">
    <property type="entry name" value="OS09G0517100 PROTEIN"/>
    <property type="match status" value="1"/>
</dbReference>
<dbReference type="GO" id="GO:0043531">
    <property type="term" value="F:ADP binding"/>
    <property type="evidence" value="ECO:0007669"/>
    <property type="project" value="InterPro"/>
</dbReference>
<keyword evidence="5" id="KW-0611">Plant defense</keyword>
<evidence type="ECO:0000256" key="2">
    <source>
        <dbReference type="ARBA" id="ARBA00022614"/>
    </source>
</evidence>
<evidence type="ECO:0000259" key="7">
    <source>
        <dbReference type="Pfam" id="PF18052"/>
    </source>
</evidence>
<keyword evidence="3" id="KW-0677">Repeat</keyword>
<proteinExistence type="inferred from homology"/>
<dbReference type="InterPro" id="IPR038005">
    <property type="entry name" value="RX-like_CC"/>
</dbReference>
<dbReference type="Gramene" id="TRITD7Bv1G225300.9">
    <property type="protein sequence ID" value="TRITD7Bv1G225300.9"/>
    <property type="gene ID" value="TRITD7Bv1G225300"/>
</dbReference>
<dbReference type="InterPro" id="IPR002182">
    <property type="entry name" value="NB-ARC"/>
</dbReference>
<keyword evidence="9" id="KW-1185">Reference proteome</keyword>
<comment type="similarity">
    <text evidence="1">Belongs to the disease resistance NB-LRR family.</text>
</comment>
<dbReference type="Gene3D" id="3.40.50.300">
    <property type="entry name" value="P-loop containing nucleotide triphosphate hydrolases"/>
    <property type="match status" value="2"/>
</dbReference>
<dbReference type="Proteomes" id="UP000324705">
    <property type="component" value="Chromosome 7B"/>
</dbReference>
<dbReference type="CDD" id="cd14798">
    <property type="entry name" value="RX-CC_like"/>
    <property type="match status" value="1"/>
</dbReference>
<dbReference type="InterPro" id="IPR027417">
    <property type="entry name" value="P-loop_NTPase"/>
</dbReference>
<dbReference type="Pfam" id="PF18052">
    <property type="entry name" value="Rx_N"/>
    <property type="match status" value="1"/>
</dbReference>
<feature type="domain" description="NB-ARC" evidence="6">
    <location>
        <begin position="426"/>
        <end position="519"/>
    </location>
</feature>
<evidence type="ECO:0000256" key="4">
    <source>
        <dbReference type="ARBA" id="ARBA00022741"/>
    </source>
</evidence>
<evidence type="ECO:0000256" key="5">
    <source>
        <dbReference type="ARBA" id="ARBA00022821"/>
    </source>
</evidence>
<organism evidence="8 9">
    <name type="scientific">Triticum turgidum subsp. durum</name>
    <name type="common">Durum wheat</name>
    <name type="synonym">Triticum durum</name>
    <dbReference type="NCBI Taxonomy" id="4567"/>
    <lineage>
        <taxon>Eukaryota</taxon>
        <taxon>Viridiplantae</taxon>
        <taxon>Streptophyta</taxon>
        <taxon>Embryophyta</taxon>
        <taxon>Tracheophyta</taxon>
        <taxon>Spermatophyta</taxon>
        <taxon>Magnoliopsida</taxon>
        <taxon>Liliopsida</taxon>
        <taxon>Poales</taxon>
        <taxon>Poaceae</taxon>
        <taxon>BOP clade</taxon>
        <taxon>Pooideae</taxon>
        <taxon>Triticodae</taxon>
        <taxon>Triticeae</taxon>
        <taxon>Triticinae</taxon>
        <taxon>Triticum</taxon>
    </lineage>
</organism>
<dbReference type="InterPro" id="IPR041118">
    <property type="entry name" value="Rx_N"/>
</dbReference>
<evidence type="ECO:0000256" key="3">
    <source>
        <dbReference type="ARBA" id="ARBA00022737"/>
    </source>
</evidence>
<feature type="domain" description="Disease resistance N-terminal" evidence="7">
    <location>
        <begin position="12"/>
        <end position="85"/>
    </location>
</feature>
<name>A0A9R1ACN0_TRITD</name>
<protein>
    <submittedName>
        <fullName evidence="8">Uncharacterized protein</fullName>
    </submittedName>
</protein>
<keyword evidence="2" id="KW-0433">Leucine-rich repeat</keyword>
<keyword evidence="4" id="KW-0547">Nucleotide-binding</keyword>
<evidence type="ECO:0000256" key="1">
    <source>
        <dbReference type="ARBA" id="ARBA00008894"/>
    </source>
</evidence>
<dbReference type="SUPFAM" id="SSF52540">
    <property type="entry name" value="P-loop containing nucleoside triphosphate hydrolases"/>
    <property type="match status" value="2"/>
</dbReference>
<evidence type="ECO:0000259" key="6">
    <source>
        <dbReference type="Pfam" id="PF00931"/>
    </source>
</evidence>
<dbReference type="AlphaFoldDB" id="A0A9R1ACN0"/>
<accession>A0A9R1ACN0</accession>
<sequence length="523" mass="59249">MADLVVGLAKSVVEGALTKAQAAIGEEAQLRESAQRDLVFITGEFEMMHSFLNVATAERVENKVVMTWVRQVRELAYDVEDCIEFVVHLDPKTGWWWRMVPSWCIGLPPLDEAVSEIEQLKARVNDVSTRNSRYNLISDSGSKAAVMQQQMAVPGASLGAPAFNMLAESRDAARRQQGLGDLTQLITYKGNTDPHLQVISVWGTSGDLGTTSIIRKAYNDPEISKKIACRAWVKLMHPFNPHEFVRRFMAQVYATNACAKQLEGTDVGVHVLNKMEATKEDLFKQFEVNTKMYIVVLENLTELVDWDAVRTFLPDRVNGSWIIVSTQQFDIASLCVGYSYQQLELKQFSPDHSVFAFFKEGSQDYGHKDERPLVCEVSPNPSLQGILSSNMTGIQHWMKTHPLFGRELEMNELHSYTAKACINISTVMSVWGIAGIGKSALVRKLYFEIMLYHSQFNRYGWVDVSHPFNLREFSRSLLLDHDSEKDPIKECRTLLSQNKCLIVIDDLRSKEEWDLIYTCCIGI</sequence>
<dbReference type="Gene3D" id="1.20.5.4130">
    <property type="match status" value="1"/>
</dbReference>
<feature type="domain" description="NB-ARC" evidence="6">
    <location>
        <begin position="194"/>
        <end position="355"/>
    </location>
</feature>
<evidence type="ECO:0000313" key="9">
    <source>
        <dbReference type="Proteomes" id="UP000324705"/>
    </source>
</evidence>
<reference evidence="8 9" key="1">
    <citation type="submission" date="2017-09" db="EMBL/GenBank/DDBJ databases">
        <authorList>
            <consortium name="International Durum Wheat Genome Sequencing Consortium (IDWGSC)"/>
            <person name="Milanesi L."/>
        </authorList>
    </citation>
    <scope>NUCLEOTIDE SEQUENCE [LARGE SCALE GENOMIC DNA]</scope>
    <source>
        <strain evidence="9">cv. Svevo</strain>
    </source>
</reference>
<evidence type="ECO:0000313" key="8">
    <source>
        <dbReference type="EMBL" id="VAI93700.1"/>
    </source>
</evidence>
<dbReference type="EMBL" id="LT934124">
    <property type="protein sequence ID" value="VAI93700.1"/>
    <property type="molecule type" value="Genomic_DNA"/>
</dbReference>
<gene>
    <name evidence="8" type="ORF">TRITD_7Bv1G225300</name>
</gene>
<dbReference type="Pfam" id="PF00931">
    <property type="entry name" value="NB-ARC"/>
    <property type="match status" value="2"/>
</dbReference>
<dbReference type="PANTHER" id="PTHR19338">
    <property type="entry name" value="TRANSLOCASE OF INNER MITOCHONDRIAL MEMBRANE 13 HOMOLOG"/>
    <property type="match status" value="1"/>
</dbReference>
<dbReference type="PRINTS" id="PR00364">
    <property type="entry name" value="DISEASERSIST"/>
</dbReference>
<dbReference type="GO" id="GO:0006952">
    <property type="term" value="P:defense response"/>
    <property type="evidence" value="ECO:0007669"/>
    <property type="project" value="UniProtKB-KW"/>
</dbReference>